<keyword evidence="4" id="KW-1185">Reference proteome</keyword>
<accession>A0A9N9XD85</accession>
<evidence type="ECO:0000313" key="4">
    <source>
        <dbReference type="Proteomes" id="UP001153709"/>
    </source>
</evidence>
<feature type="compositionally biased region" description="Basic and acidic residues" evidence="2">
    <location>
        <begin position="14"/>
        <end position="23"/>
    </location>
</feature>
<feature type="region of interest" description="Disordered" evidence="2">
    <location>
        <begin position="495"/>
        <end position="558"/>
    </location>
</feature>
<evidence type="ECO:0000256" key="1">
    <source>
        <dbReference type="SAM" id="Coils"/>
    </source>
</evidence>
<feature type="region of interest" description="Disordered" evidence="2">
    <location>
        <begin position="324"/>
        <end position="378"/>
    </location>
</feature>
<feature type="coiled-coil region" evidence="1">
    <location>
        <begin position="926"/>
        <end position="986"/>
    </location>
</feature>
<evidence type="ECO:0000256" key="2">
    <source>
        <dbReference type="SAM" id="MobiDB-lite"/>
    </source>
</evidence>
<keyword evidence="1" id="KW-0175">Coiled coil</keyword>
<organism evidence="3 4">
    <name type="scientific">Diabrotica balteata</name>
    <name type="common">Banded cucumber beetle</name>
    <dbReference type="NCBI Taxonomy" id="107213"/>
    <lineage>
        <taxon>Eukaryota</taxon>
        <taxon>Metazoa</taxon>
        <taxon>Ecdysozoa</taxon>
        <taxon>Arthropoda</taxon>
        <taxon>Hexapoda</taxon>
        <taxon>Insecta</taxon>
        <taxon>Pterygota</taxon>
        <taxon>Neoptera</taxon>
        <taxon>Endopterygota</taxon>
        <taxon>Coleoptera</taxon>
        <taxon>Polyphaga</taxon>
        <taxon>Cucujiformia</taxon>
        <taxon>Chrysomeloidea</taxon>
        <taxon>Chrysomelidae</taxon>
        <taxon>Galerucinae</taxon>
        <taxon>Diabroticina</taxon>
        <taxon>Diabroticites</taxon>
        <taxon>Diabrotica</taxon>
    </lineage>
</organism>
<gene>
    <name evidence="3" type="ORF">DIABBA_LOCUS8044</name>
</gene>
<reference evidence="3" key="1">
    <citation type="submission" date="2022-01" db="EMBL/GenBank/DDBJ databases">
        <authorList>
            <person name="King R."/>
        </authorList>
    </citation>
    <scope>NUCLEOTIDE SEQUENCE</scope>
</reference>
<name>A0A9N9XD85_DIABA</name>
<feature type="region of interest" description="Disordered" evidence="2">
    <location>
        <begin position="393"/>
        <end position="419"/>
    </location>
</feature>
<feature type="compositionally biased region" description="Basic residues" evidence="2">
    <location>
        <begin position="499"/>
        <end position="512"/>
    </location>
</feature>
<feature type="compositionally biased region" description="Basic and acidic residues" evidence="2">
    <location>
        <begin position="164"/>
        <end position="182"/>
    </location>
</feature>
<evidence type="ECO:0000313" key="3">
    <source>
        <dbReference type="EMBL" id="CAG9834772.1"/>
    </source>
</evidence>
<feature type="compositionally biased region" description="Basic residues" evidence="2">
    <location>
        <begin position="24"/>
        <end position="34"/>
    </location>
</feature>
<feature type="compositionally biased region" description="Basic and acidic residues" evidence="2">
    <location>
        <begin position="100"/>
        <end position="119"/>
    </location>
</feature>
<feature type="region of interest" description="Disordered" evidence="2">
    <location>
        <begin position="79"/>
        <end position="182"/>
    </location>
</feature>
<feature type="compositionally biased region" description="Polar residues" evidence="2">
    <location>
        <begin position="124"/>
        <end position="139"/>
    </location>
</feature>
<feature type="compositionally biased region" description="Polar residues" evidence="2">
    <location>
        <begin position="42"/>
        <end position="61"/>
    </location>
</feature>
<protein>
    <submittedName>
        <fullName evidence="3">Uncharacterized protein</fullName>
    </submittedName>
</protein>
<feature type="region of interest" description="Disordered" evidence="2">
    <location>
        <begin position="1"/>
        <end position="64"/>
    </location>
</feature>
<feature type="compositionally biased region" description="Basic and acidic residues" evidence="2">
    <location>
        <begin position="532"/>
        <end position="542"/>
    </location>
</feature>
<proteinExistence type="predicted"/>
<dbReference type="OrthoDB" id="6769536at2759"/>
<dbReference type="Proteomes" id="UP001153709">
    <property type="component" value="Chromosome 5"/>
</dbReference>
<sequence>MESGERIRKHRHRESNIEVDHKKIKDKKRRHHRRKTEERNVENSNGVSKNNQPNTESANSVKKNKDEIYLKYNIHGDNIVETENVKKEIKDHKHRKHKVSKENRSTDRQIVEKYSECKSKSNKKQFAQSKEDNTPSVKGSLQKCKTFHLGENCQHRPRSSMPTKLKEKEERKPRAKSDKRSTENKVSEIWYCHIDNTEPFKECAKNQECLKTIRGKVRQNDKQYVKERAKSSPENIRCSNHQHRHLSNVTKFKNAPLKEHTKSVLNMTNKHVDKHSNVEEMIGKECSKTIEHNLKSYFVKIEKLIDQKLNTYLQQKNTTVIESLEGKQGQSEKERKKHKRNRESIIKKRNMSVSSESSRNDNGSRKLSVSPAKLHQRSRSMFAANVEISPSKIEKETKKQKTKVKEQIKSKERSKSGKQENLYCEKKIENAEEDYKNINFEKVFIRPDIRPEEKENKVRKNKMKTELAVPIQNGERHVAATKYIEDVQEMCRYDPDKHSKIRERRLKSRHRSKREDSLHLPTQQDLAPSKTYTRDRQYDDSKHNRRKLSPTNNNKNASIYILKQKYRVTPTDPTNLVEPTRNRDSIEKPPTSIVYFKPSFYSENIPSLSLDSQDASRINYFLKQPEEDNMPCQRYSQRPGSYCQRKTNFIVEGIEPAKRLNATKAAAKNTSLKKNFECKTVSVITIPPHNQSNKYIPLEEEGGNLMESSNKMKRLKLYYQCSLDSNKCSGSNFSEDHSIFNESLKILSDFSDPNRDLNETQTVNKLPVKHKDSAVKDSSSMMPPTRYERRNKFNDNEVSHGFNSYHSTFSQSNCKKAHIKQSISPYRLYSPDRDIKSQQGKRKIKKHLQNDANLKSKSDINLFCKSSKDNSDLQKKLILLDELKDNKDLKLQEDTALFNLKVLKNALETQNMLSKEQFPNNNNQILQHLENMYHIYLATLSQANNEVNNKNLNGPDDQVVTTQQDVTKLHKKVEKLVEKADKIDERLNRDIADKQLHPDGNHLSHHDDKNILVDLENCKYKTVDTSYHNLNEDNQAGHLTKITYCQTEINNPSTKEKLITTSDKVTSYHELIGIVRKEDSNNNSTDASYYISHNSIATSTETTKEKDKIFKSNDNSVKVVKTVMTAKGLKGKENKANCASNVTPEELVPRSNIVVEKVDNQIEEDHYISYPTNVNITSKITETKEMPHINTVCTIEVQTNDDFIMSEVPCSEKKEIGVKSLIKHKKPLTRRPGYIEETPKTPKKTSRIPQCLNKLPKDAQELNTVDNKRLDIQDIAKDEQSLYKLKDKPGDIAITNLSQHNKDINIKNEPKEEVKDPAIHYPRKQKENSSNVVPSTRIPRKIKQHSAPPTKEIKTTDNHGGEYLLKKSQSEISLRKLNSGREKGRTSSLICLHRYVNNPNLADSSNSGMDSFYLGRSVVIEPNITSRLLLTKDYRPPQMSSYQRRKIYDKNIRSKLKKKMYLHEKKVRQIFEVRYLTLGKNMEASNPKILNKIPENSTGESIERSVDEFMEETLRLLVKKNSENLLTFIQENIDIVKRLNVVELLRRLADSAECSKLQSKVNKDTSKEVINFFIALNHCLRAFSNFETFENAATHVKEAVSSNDSTIVPSSETYSISKQSGITRNCSCRTIEPSNSSFDFLYQDDDNQNLVEQKINFNPILGFTFKHNSNIKQNETGSFVESYNSEESGYVSSEKSKHDPLTFFKRPIMAELLRPRAELFGNTSSCYEMKNESIDTIKEDIAPSTTSYYPYVELCDSIHVNAHSNNAKDGKYMIDVNDKDDNLILETVQMSTNISLKRYSYPQYYKNEDTDKLLKLVTQKRNSRGLKLKKSISDVDFTQRKEEFTIPKRTQSEMAFPKYSQIGGTLHYDDKCKHVFQYMPLFKEIIENDCLEDIVVLKKLLDPEVYLISTNFNSDYITLHIDTEEQNTTNINSSLFDKNLLIKYDSKACSCISDVKKLTTMKFFENLLHVYEKEAAFSYKLFGDKIFLENELFSVVPKIKQGKGKGKFSRKMRFFFKNIFFGKPKVKSKQSLDNDNEVIYPLDESFQKSFQILADYAVKQFSQLSAAVWTNFEKNDEYNIYGFLTLLHKIKSGHFTFIKVSKFTNIEEEMKNQLKQAFHNVYRKAYNEAYHLQRKFSENDIRLAVALVCKYRAALLIQDDLVASYLGKGFFESELELKASVIYIMKVLSSITELEDVENFRRNTECTY</sequence>
<dbReference type="EMBL" id="OU898280">
    <property type="protein sequence ID" value="CAG9834772.1"/>
    <property type="molecule type" value="Genomic_DNA"/>
</dbReference>